<dbReference type="AlphaFoldDB" id="A0A6A5VF66"/>
<accession>A0A6A5VF66</accession>
<sequence>ITTYLRRTKLHLTGLVVAATKLRVVKQTYTPQLYRLVRFDLLVASSARNYVCKKKHWYTNYFILNLRHPQRPKDY</sequence>
<evidence type="ECO:0000313" key="2">
    <source>
        <dbReference type="Proteomes" id="UP000800036"/>
    </source>
</evidence>
<proteinExistence type="predicted"/>
<dbReference type="OrthoDB" id="3780301at2759"/>
<reference evidence="1" key="1">
    <citation type="journal article" date="2020" name="Stud. Mycol.">
        <title>101 Dothideomycetes genomes: a test case for predicting lifestyles and emergence of pathogens.</title>
        <authorList>
            <person name="Haridas S."/>
            <person name="Albert R."/>
            <person name="Binder M."/>
            <person name="Bloem J."/>
            <person name="Labutti K."/>
            <person name="Salamov A."/>
            <person name="Andreopoulos B."/>
            <person name="Baker S."/>
            <person name="Barry K."/>
            <person name="Bills G."/>
            <person name="Bluhm B."/>
            <person name="Cannon C."/>
            <person name="Castanera R."/>
            <person name="Culley D."/>
            <person name="Daum C."/>
            <person name="Ezra D."/>
            <person name="Gonzalez J."/>
            <person name="Henrissat B."/>
            <person name="Kuo A."/>
            <person name="Liang C."/>
            <person name="Lipzen A."/>
            <person name="Lutzoni F."/>
            <person name="Magnuson J."/>
            <person name="Mondo S."/>
            <person name="Nolan M."/>
            <person name="Ohm R."/>
            <person name="Pangilinan J."/>
            <person name="Park H.-J."/>
            <person name="Ramirez L."/>
            <person name="Alfaro M."/>
            <person name="Sun H."/>
            <person name="Tritt A."/>
            <person name="Yoshinaga Y."/>
            <person name="Zwiers L.-H."/>
            <person name="Turgeon B."/>
            <person name="Goodwin S."/>
            <person name="Spatafora J."/>
            <person name="Crous P."/>
            <person name="Grigoriev I."/>
        </authorList>
    </citation>
    <scope>NUCLEOTIDE SEQUENCE</scope>
    <source>
        <strain evidence="1">CBS 107.79</strain>
    </source>
</reference>
<evidence type="ECO:0000313" key="1">
    <source>
        <dbReference type="EMBL" id="KAF1975814.1"/>
    </source>
</evidence>
<organism evidence="1 2">
    <name type="scientific">Bimuria novae-zelandiae CBS 107.79</name>
    <dbReference type="NCBI Taxonomy" id="1447943"/>
    <lineage>
        <taxon>Eukaryota</taxon>
        <taxon>Fungi</taxon>
        <taxon>Dikarya</taxon>
        <taxon>Ascomycota</taxon>
        <taxon>Pezizomycotina</taxon>
        <taxon>Dothideomycetes</taxon>
        <taxon>Pleosporomycetidae</taxon>
        <taxon>Pleosporales</taxon>
        <taxon>Massarineae</taxon>
        <taxon>Didymosphaeriaceae</taxon>
        <taxon>Bimuria</taxon>
    </lineage>
</organism>
<dbReference type="Proteomes" id="UP000800036">
    <property type="component" value="Unassembled WGS sequence"/>
</dbReference>
<feature type="non-terminal residue" evidence="1">
    <location>
        <position position="1"/>
    </location>
</feature>
<dbReference type="EMBL" id="ML976669">
    <property type="protein sequence ID" value="KAF1975814.1"/>
    <property type="molecule type" value="Genomic_DNA"/>
</dbReference>
<protein>
    <submittedName>
        <fullName evidence="1">Uncharacterized protein</fullName>
    </submittedName>
</protein>
<keyword evidence="2" id="KW-1185">Reference proteome</keyword>
<name>A0A6A5VF66_9PLEO</name>
<gene>
    <name evidence="1" type="ORF">BU23DRAFT_457667</name>
</gene>